<keyword evidence="3" id="KW-1185">Reference proteome</keyword>
<keyword evidence="1" id="KW-0812">Transmembrane</keyword>
<evidence type="ECO:0000313" key="3">
    <source>
        <dbReference type="Proteomes" id="UP000070133"/>
    </source>
</evidence>
<protein>
    <recommendedName>
        <fullName evidence="4">ASST-domain-containing protein</fullName>
    </recommendedName>
</protein>
<comment type="caution">
    <text evidence="2">The sequence shown here is derived from an EMBL/GenBank/DDBJ whole genome shotgun (WGS) entry which is preliminary data.</text>
</comment>
<dbReference type="Proteomes" id="UP000070133">
    <property type="component" value="Unassembled WGS sequence"/>
</dbReference>
<dbReference type="EMBL" id="LFZN01000283">
    <property type="protein sequence ID" value="KXS94511.1"/>
    <property type="molecule type" value="Genomic_DNA"/>
</dbReference>
<dbReference type="AlphaFoldDB" id="A0A139GWF9"/>
<dbReference type="PANTHER" id="PTHR35340">
    <property type="entry name" value="PQQ ENZYME REPEAT PROTEIN-RELATED"/>
    <property type="match status" value="1"/>
</dbReference>
<dbReference type="InterPro" id="IPR011047">
    <property type="entry name" value="Quinoprotein_ADH-like_sf"/>
</dbReference>
<dbReference type="OrthoDB" id="5427350at2759"/>
<organism evidence="2 3">
    <name type="scientific">Pseudocercospora eumusae</name>
    <dbReference type="NCBI Taxonomy" id="321146"/>
    <lineage>
        <taxon>Eukaryota</taxon>
        <taxon>Fungi</taxon>
        <taxon>Dikarya</taxon>
        <taxon>Ascomycota</taxon>
        <taxon>Pezizomycotina</taxon>
        <taxon>Dothideomycetes</taxon>
        <taxon>Dothideomycetidae</taxon>
        <taxon>Mycosphaerellales</taxon>
        <taxon>Mycosphaerellaceae</taxon>
        <taxon>Pseudocercospora</taxon>
    </lineage>
</organism>
<gene>
    <name evidence="2" type="ORF">AC578_8328</name>
</gene>
<proteinExistence type="predicted"/>
<evidence type="ECO:0008006" key="4">
    <source>
        <dbReference type="Google" id="ProtNLM"/>
    </source>
</evidence>
<evidence type="ECO:0000313" key="2">
    <source>
        <dbReference type="EMBL" id="KXS94511.1"/>
    </source>
</evidence>
<dbReference type="InterPro" id="IPR053143">
    <property type="entry name" value="Arylsulfate_ST"/>
</dbReference>
<dbReference type="Pfam" id="PF14269">
    <property type="entry name" value="Arylsulfotran_2"/>
    <property type="match status" value="1"/>
</dbReference>
<name>A0A139GWF9_9PEZI</name>
<dbReference type="InterPro" id="IPR039535">
    <property type="entry name" value="ASST-like"/>
</dbReference>
<accession>A0A139GWF9</accession>
<keyword evidence="1" id="KW-0472">Membrane</keyword>
<evidence type="ECO:0000256" key="1">
    <source>
        <dbReference type="SAM" id="Phobius"/>
    </source>
</evidence>
<dbReference type="SUPFAM" id="SSF50998">
    <property type="entry name" value="Quinoprotein alcohol dehydrogenase-like"/>
    <property type="match status" value="1"/>
</dbReference>
<keyword evidence="1" id="KW-1133">Transmembrane helix</keyword>
<feature type="transmembrane region" description="Helical" evidence="1">
    <location>
        <begin position="537"/>
        <end position="554"/>
    </location>
</feature>
<reference evidence="2 3" key="1">
    <citation type="submission" date="2015-07" db="EMBL/GenBank/DDBJ databases">
        <title>Comparative genomics of the Sigatoka disease complex on banana suggests a link between parallel evolutionary changes in Pseudocercospora fijiensis and Pseudocercospora eumusae and increased virulence on the banana host.</title>
        <authorList>
            <person name="Chang T.-C."/>
            <person name="Salvucci A."/>
            <person name="Crous P.W."/>
            <person name="Stergiopoulos I."/>
        </authorList>
    </citation>
    <scope>NUCLEOTIDE SEQUENCE [LARGE SCALE GENOMIC DNA]</scope>
    <source>
        <strain evidence="2 3">CBS 114824</strain>
    </source>
</reference>
<dbReference type="PANTHER" id="PTHR35340:SF9">
    <property type="entry name" value="ASST-DOMAIN-CONTAINING PROTEIN"/>
    <property type="match status" value="1"/>
</dbReference>
<sequence>MVVPSPLYFSRPDIVHPHLSIRHAIPSPLDHHSFIFVAPISALDNDTDAQQQSGPLILDRQGDLIWCGAAEVGSVSSTTTFDLCEWEGDPALCLFRGQKRSAVGYGQGVVLDRHYQEIAVIDADDGPIDLHEFRTSPSGTVLFTTYRPWPYDLGLDHGVGWVLDSGFGEIDLRQRGRSASFTWNALTHFNISESAIPLRSYPEIFGSGRSHRDAFDFFHINSVDKDDHGNYLISARHTDSVYLISGKDGTVLWQLGGKNSWFHGPGAEFRRQHHARYRSGNGSHTLITLFDNTSDGYSLIGSESRGVEISLNHYTMAATVQRQFTAFQPGGLLAHGMGSLQMGSNGEAMACFGSNATITIFDRNNQAMLDASFDDRFLLYRASVHSWSGSPRRPPNVWAYARTPHSAIHVYVSWNGASGVEFWNFYVADEPGSYRLAGTKQRTGFETNFTCDINAGQASLVIAEAVGYDGARRNSSPSSPFMPPENLASQCGEAHCFTQSTFNYRLRSSSSTTLRGPESPVQGGCAKSSLPGLRLRLAQAMAAGLFLMLVYMIGRRYWTTQRRYQDGNCNITY</sequence>